<evidence type="ECO:0000256" key="2">
    <source>
        <dbReference type="SAM" id="Phobius"/>
    </source>
</evidence>
<dbReference type="STRING" id="1423807.FD16_GL001088"/>
<protein>
    <recommendedName>
        <fullName evidence="3">HTH cro/C1-type domain-containing protein</fullName>
    </recommendedName>
</protein>
<evidence type="ECO:0000313" key="5">
    <source>
        <dbReference type="Proteomes" id="UP000051820"/>
    </source>
</evidence>
<dbReference type="CDD" id="cd00093">
    <property type="entry name" value="HTH_XRE"/>
    <property type="match status" value="1"/>
</dbReference>
<name>A0A0R1W5W4_9LACO</name>
<dbReference type="AlphaFoldDB" id="A0A0R1W5W4"/>
<evidence type="ECO:0000259" key="3">
    <source>
        <dbReference type="PROSITE" id="PS50943"/>
    </source>
</evidence>
<dbReference type="InterPro" id="IPR025016">
    <property type="entry name" value="DUF3955"/>
</dbReference>
<reference evidence="4 5" key="1">
    <citation type="journal article" date="2015" name="Genome Announc.">
        <title>Expanding the biotechnology potential of lactobacilli through comparative genomics of 213 strains and associated genera.</title>
        <authorList>
            <person name="Sun Z."/>
            <person name="Harris H.M."/>
            <person name="McCann A."/>
            <person name="Guo C."/>
            <person name="Argimon S."/>
            <person name="Zhang W."/>
            <person name="Yang X."/>
            <person name="Jeffery I.B."/>
            <person name="Cooney J.C."/>
            <person name="Kagawa T.F."/>
            <person name="Liu W."/>
            <person name="Song Y."/>
            <person name="Salvetti E."/>
            <person name="Wrobel A."/>
            <person name="Rasinkangas P."/>
            <person name="Parkhill J."/>
            <person name="Rea M.C."/>
            <person name="O'Sullivan O."/>
            <person name="Ritari J."/>
            <person name="Douillard F.P."/>
            <person name="Paul Ross R."/>
            <person name="Yang R."/>
            <person name="Briner A.E."/>
            <person name="Felis G.E."/>
            <person name="de Vos W.M."/>
            <person name="Barrangou R."/>
            <person name="Klaenhammer T.R."/>
            <person name="Caufield P.W."/>
            <person name="Cui Y."/>
            <person name="Zhang H."/>
            <person name="O'Toole P.W."/>
        </authorList>
    </citation>
    <scope>NUCLEOTIDE SEQUENCE [LARGE SCALE GENOMIC DNA]</scope>
    <source>
        <strain evidence="4 5">DSM 5007</strain>
    </source>
</reference>
<keyword evidence="1" id="KW-0238">DNA-binding</keyword>
<dbReference type="GO" id="GO:0003677">
    <property type="term" value="F:DNA binding"/>
    <property type="evidence" value="ECO:0007669"/>
    <property type="project" value="UniProtKB-KW"/>
</dbReference>
<feature type="domain" description="HTH cro/C1-type" evidence="3">
    <location>
        <begin position="7"/>
        <end position="61"/>
    </location>
</feature>
<evidence type="ECO:0000313" key="4">
    <source>
        <dbReference type="EMBL" id="KRM10787.1"/>
    </source>
</evidence>
<dbReference type="OrthoDB" id="9805856at2"/>
<keyword evidence="2" id="KW-0472">Membrane</keyword>
<keyword evidence="2" id="KW-0812">Transmembrane</keyword>
<accession>A0A0R1W5W4</accession>
<dbReference type="Pfam" id="PF13127">
    <property type="entry name" value="DUF3955"/>
    <property type="match status" value="1"/>
</dbReference>
<dbReference type="InterPro" id="IPR001387">
    <property type="entry name" value="Cro/C1-type_HTH"/>
</dbReference>
<dbReference type="Proteomes" id="UP000051820">
    <property type="component" value="Unassembled WGS sequence"/>
</dbReference>
<keyword evidence="5" id="KW-1185">Reference proteome</keyword>
<dbReference type="SUPFAM" id="SSF47413">
    <property type="entry name" value="lambda repressor-like DNA-binding domains"/>
    <property type="match status" value="1"/>
</dbReference>
<dbReference type="SMART" id="SM00530">
    <property type="entry name" value="HTH_XRE"/>
    <property type="match status" value="1"/>
</dbReference>
<organism evidence="4 5">
    <name type="scientific">Paucilactobacillus suebicus DSM 5007 = KCTC 3549</name>
    <dbReference type="NCBI Taxonomy" id="1423807"/>
    <lineage>
        <taxon>Bacteria</taxon>
        <taxon>Bacillati</taxon>
        <taxon>Bacillota</taxon>
        <taxon>Bacilli</taxon>
        <taxon>Lactobacillales</taxon>
        <taxon>Lactobacillaceae</taxon>
        <taxon>Paucilactobacillus</taxon>
    </lineage>
</organism>
<dbReference type="PATRIC" id="fig|1423807.3.peg.1108"/>
<dbReference type="InterPro" id="IPR010982">
    <property type="entry name" value="Lambda_DNA-bd_dom_sf"/>
</dbReference>
<comment type="caution">
    <text evidence="4">The sequence shown here is derived from an EMBL/GenBank/DDBJ whole genome shotgun (WGS) entry which is preliminary data.</text>
</comment>
<dbReference type="PANTHER" id="PTHR46558">
    <property type="entry name" value="TRACRIPTIONAL REGULATORY PROTEIN-RELATED-RELATED"/>
    <property type="match status" value="1"/>
</dbReference>
<dbReference type="eggNOG" id="COG1476">
    <property type="taxonomic scope" value="Bacteria"/>
</dbReference>
<dbReference type="PROSITE" id="PS50943">
    <property type="entry name" value="HTH_CROC1"/>
    <property type="match status" value="1"/>
</dbReference>
<dbReference type="PANTHER" id="PTHR46558:SF15">
    <property type="entry name" value="HELIX-TURN-HELIX DOMAIN PROTEIN"/>
    <property type="match status" value="1"/>
</dbReference>
<dbReference type="Pfam" id="PF01381">
    <property type="entry name" value="HTH_3"/>
    <property type="match status" value="1"/>
</dbReference>
<dbReference type="EMBL" id="AZGF01000025">
    <property type="protein sequence ID" value="KRM10787.1"/>
    <property type="molecule type" value="Genomic_DNA"/>
</dbReference>
<dbReference type="RefSeq" id="WP_010621050.1">
    <property type="nucleotide sequence ID" value="NZ_AZGF01000025.1"/>
</dbReference>
<feature type="transmembrane region" description="Helical" evidence="2">
    <location>
        <begin position="84"/>
        <end position="109"/>
    </location>
</feature>
<proteinExistence type="predicted"/>
<dbReference type="Gene3D" id="1.10.260.40">
    <property type="entry name" value="lambda repressor-like DNA-binding domains"/>
    <property type="match status" value="1"/>
</dbReference>
<gene>
    <name evidence="4" type="ORF">FD16_GL001088</name>
</gene>
<keyword evidence="2" id="KW-1133">Transmembrane helix</keyword>
<feature type="transmembrane region" description="Helical" evidence="2">
    <location>
        <begin position="121"/>
        <end position="142"/>
    </location>
</feature>
<evidence type="ECO:0000256" key="1">
    <source>
        <dbReference type="ARBA" id="ARBA00023125"/>
    </source>
</evidence>
<sequence length="149" mass="17093">MKFNEQIYQIRTQSKLTQTEMADQLHVSRQTISSWETGRNLPDLETVVIIAQHFGITLDDLILGDKTMQTKLIKDTSKTHRARLNFGAAVLFIIGVICFLAELVMPSWVDRTSMLHEPYFFLIPIGYLMIFAGIVMSFVSLISKVRNRK</sequence>